<evidence type="ECO:0000313" key="4">
    <source>
        <dbReference type="Proteomes" id="UP000526033"/>
    </source>
</evidence>
<evidence type="ECO:0000313" key="3">
    <source>
        <dbReference type="EMBL" id="NMB69894.1"/>
    </source>
</evidence>
<dbReference type="Proteomes" id="UP000526033">
    <property type="component" value="Unassembled WGS sequence"/>
</dbReference>
<evidence type="ECO:0000259" key="2">
    <source>
        <dbReference type="Pfam" id="PF13399"/>
    </source>
</evidence>
<dbReference type="EMBL" id="JAAZNL010000016">
    <property type="protein sequence ID" value="NMB69894.1"/>
    <property type="molecule type" value="Genomic_DNA"/>
</dbReference>
<feature type="domain" description="LytR/CpsA/Psr regulator C-terminal" evidence="2">
    <location>
        <begin position="360"/>
        <end position="447"/>
    </location>
</feature>
<keyword evidence="1" id="KW-0812">Transmembrane</keyword>
<sequence length="451" mass="49462">MRHLVVSMAYNHIKLSSIEKEGFNSVSAEVSPDILDNSTIKDVNAISNVIKDLIAKIGASSKNTDISFVTEPEHVFLRYVTIPKHAEAVDDLIVSEVKSKFPEYNLEDAYFGFEKIAPFVFQFVGVKKTYLEQLIQVSDALRIPLVSVIPWVSVLPKYVNTKEASIFISGGQGDETVALSELGGIFFSDKYSTQGKKFDLEKTVKELSVYRKDKPIKFIYSLNYQVPEIENGFVTRAVEFNMDEGIDYKGFETNLLAHFVIDAADDLDECRVNLLNVLPLPAVEKKPVSLAKVGAISGVGIAVLLIVLFVTGIIGGKKGTDEGNLADAGSQNDVLSTQDIPAPEPVVEQPKTPELKQSDLTLRIENGSGINGMAAKTQTNLEAKSYKVASIGTADSTTESTILRFKKEKVNYQDLVKTDLAEAYGTLKVEDSLSDSEEYDLLIILGTGIKQ</sequence>
<keyword evidence="1" id="KW-1133">Transmembrane helix</keyword>
<comment type="caution">
    <text evidence="3">The sequence shown here is derived from an EMBL/GenBank/DDBJ whole genome shotgun (WGS) entry which is preliminary data.</text>
</comment>
<dbReference type="Pfam" id="PF13399">
    <property type="entry name" value="LytR_C"/>
    <property type="match status" value="1"/>
</dbReference>
<feature type="transmembrane region" description="Helical" evidence="1">
    <location>
        <begin position="293"/>
        <end position="314"/>
    </location>
</feature>
<protein>
    <submittedName>
        <fullName evidence="3">LytR C-terminal domain-containing protein</fullName>
    </submittedName>
</protein>
<reference evidence="3 4" key="1">
    <citation type="journal article" date="2020" name="Biotechnol. Biofuels">
        <title>New insights from the biogas microbiome by comprehensive genome-resolved metagenomics of nearly 1600 species originating from multiple anaerobic digesters.</title>
        <authorList>
            <person name="Campanaro S."/>
            <person name="Treu L."/>
            <person name="Rodriguez-R L.M."/>
            <person name="Kovalovszki A."/>
            <person name="Ziels R.M."/>
            <person name="Maus I."/>
            <person name="Zhu X."/>
            <person name="Kougias P.G."/>
            <person name="Basile A."/>
            <person name="Luo G."/>
            <person name="Schluter A."/>
            <person name="Konstantinidis K.T."/>
            <person name="Angelidaki I."/>
        </authorList>
    </citation>
    <scope>NUCLEOTIDE SEQUENCE [LARGE SCALE GENOMIC DNA]</scope>
    <source>
        <strain evidence="3">AS27yjCOA_165</strain>
    </source>
</reference>
<dbReference type="Gene3D" id="3.30.70.2390">
    <property type="match status" value="1"/>
</dbReference>
<evidence type="ECO:0000256" key="1">
    <source>
        <dbReference type="SAM" id="Phobius"/>
    </source>
</evidence>
<accession>A0A7X9HHS6</accession>
<name>A0A7X9HHS6_UNCKA</name>
<keyword evidence="1" id="KW-0472">Membrane</keyword>
<dbReference type="AlphaFoldDB" id="A0A7X9HHS6"/>
<proteinExistence type="predicted"/>
<organism evidence="3 4">
    <name type="scientific">candidate division WWE3 bacterium</name>
    <dbReference type="NCBI Taxonomy" id="2053526"/>
    <lineage>
        <taxon>Bacteria</taxon>
        <taxon>Katanobacteria</taxon>
    </lineage>
</organism>
<gene>
    <name evidence="3" type="ORF">GYA27_01680</name>
</gene>
<dbReference type="InterPro" id="IPR027381">
    <property type="entry name" value="LytR/CpsA/Psr_C"/>
</dbReference>